<dbReference type="InterPro" id="IPR001110">
    <property type="entry name" value="UPF0012_CS"/>
</dbReference>
<comment type="similarity">
    <text evidence="1">Belongs to the carbon-nitrogen hydrolase superfamily. NIT1/NIT2 family.</text>
</comment>
<evidence type="ECO:0000313" key="3">
    <source>
        <dbReference type="EMBL" id="GER71804.1"/>
    </source>
</evidence>
<keyword evidence="4" id="KW-1185">Reference proteome</keyword>
<accession>A0A5J4JRR9</accession>
<dbReference type="PANTHER" id="PTHR23088:SF27">
    <property type="entry name" value="DEAMINATED GLUTATHIONE AMIDASE"/>
    <property type="match status" value="1"/>
</dbReference>
<dbReference type="AlphaFoldDB" id="A0A5J4JRR9"/>
<dbReference type="Proteomes" id="UP000391919">
    <property type="component" value="Unassembled WGS sequence"/>
</dbReference>
<gene>
    <name evidence="3" type="ORF">BpJC7_31070</name>
</gene>
<dbReference type="SUPFAM" id="SSF56317">
    <property type="entry name" value="Carbon-nitrogen hydrolase"/>
    <property type="match status" value="1"/>
</dbReference>
<evidence type="ECO:0000259" key="2">
    <source>
        <dbReference type="PROSITE" id="PS50263"/>
    </source>
</evidence>
<reference evidence="3 4" key="1">
    <citation type="submission" date="2019-09" db="EMBL/GenBank/DDBJ databases">
        <title>Draft genome sequence of Bacillus sp. JC-7.</title>
        <authorList>
            <person name="Tanaka N."/>
            <person name="Shiwa Y."/>
            <person name="Fujita N."/>
            <person name="Tanasupawat S."/>
        </authorList>
    </citation>
    <scope>NUCLEOTIDE SEQUENCE [LARGE SCALE GENOMIC DNA]</scope>
    <source>
        <strain evidence="3 4">JC-7</strain>
    </source>
</reference>
<dbReference type="PROSITE" id="PS01227">
    <property type="entry name" value="UPF0012"/>
    <property type="match status" value="1"/>
</dbReference>
<dbReference type="PANTHER" id="PTHR23088">
    <property type="entry name" value="NITRILASE-RELATED"/>
    <property type="match status" value="1"/>
</dbReference>
<protein>
    <recommendedName>
        <fullName evidence="2">CN hydrolase domain-containing protein</fullName>
    </recommendedName>
</protein>
<dbReference type="Gene3D" id="3.60.110.10">
    <property type="entry name" value="Carbon-nitrogen hydrolase"/>
    <property type="match status" value="1"/>
</dbReference>
<dbReference type="InterPro" id="IPR036526">
    <property type="entry name" value="C-N_Hydrolase_sf"/>
</dbReference>
<name>A0A5J4JRR9_9BACI</name>
<proteinExistence type="inferred from homology"/>
<dbReference type="EMBL" id="BKZQ01000072">
    <property type="protein sequence ID" value="GER71804.1"/>
    <property type="molecule type" value="Genomic_DNA"/>
</dbReference>
<comment type="caution">
    <text evidence="3">The sequence shown here is derived from an EMBL/GenBank/DDBJ whole genome shotgun (WGS) entry which is preliminary data.</text>
</comment>
<dbReference type="InterPro" id="IPR003010">
    <property type="entry name" value="C-N_Hydrolase"/>
</dbReference>
<organism evidence="3 4">
    <name type="scientific">Weizmannia acidilactici</name>
    <dbReference type="NCBI Taxonomy" id="2607726"/>
    <lineage>
        <taxon>Bacteria</taxon>
        <taxon>Bacillati</taxon>
        <taxon>Bacillota</taxon>
        <taxon>Bacilli</taxon>
        <taxon>Bacillales</taxon>
        <taxon>Bacillaceae</taxon>
        <taxon>Heyndrickxia</taxon>
    </lineage>
</organism>
<dbReference type="PROSITE" id="PS50263">
    <property type="entry name" value="CN_HYDROLASE"/>
    <property type="match status" value="1"/>
</dbReference>
<evidence type="ECO:0000256" key="1">
    <source>
        <dbReference type="ARBA" id="ARBA00010613"/>
    </source>
</evidence>
<evidence type="ECO:0000313" key="4">
    <source>
        <dbReference type="Proteomes" id="UP000391919"/>
    </source>
</evidence>
<sequence length="194" mass="22031">MKRKIACIQMDIAYGDPEKNFNTAEKWIEKAAAYGCDLAVPPEQWTTGYDLTRLDELEKGYAVHAIKFLSRCASNYQMDLVGGSTVHLSDGKYYNTLLIAEKDGKCSMPYSKIHLFQLMDEHRYFAPGASDGLFTLGGGTFAGVICYDIRFPEWVRKIALRGAKTLFVPAEWPLTRLDHWRTLCMARAIENQFL</sequence>
<dbReference type="Pfam" id="PF00795">
    <property type="entry name" value="CN_hydrolase"/>
    <property type="match status" value="1"/>
</dbReference>
<feature type="domain" description="CN hydrolase" evidence="2">
    <location>
        <begin position="3"/>
        <end position="194"/>
    </location>
</feature>